<dbReference type="OrthoDB" id="1935865at2759"/>
<dbReference type="InterPro" id="IPR039537">
    <property type="entry name" value="Retrotran_Ty1/copia-like"/>
</dbReference>
<evidence type="ECO:0000313" key="11">
    <source>
        <dbReference type="EMBL" id="RDX82517.1"/>
    </source>
</evidence>
<protein>
    <recommendedName>
        <fullName evidence="10">GAG-pre-integrase domain-containing protein</fullName>
    </recommendedName>
</protein>
<dbReference type="GO" id="GO:0006310">
    <property type="term" value="P:DNA recombination"/>
    <property type="evidence" value="ECO:0007669"/>
    <property type="project" value="UniProtKB-KW"/>
</dbReference>
<keyword evidence="2" id="KW-0479">Metal-binding</keyword>
<feature type="domain" description="GAG-pre-integrase" evidence="10">
    <location>
        <begin position="16"/>
        <end position="79"/>
    </location>
</feature>
<evidence type="ECO:0000256" key="9">
    <source>
        <dbReference type="ARBA" id="ARBA00023172"/>
    </source>
</evidence>
<dbReference type="AlphaFoldDB" id="A0A371FVX9"/>
<dbReference type="SUPFAM" id="SSF53098">
    <property type="entry name" value="Ribonuclease H-like"/>
    <property type="match status" value="1"/>
</dbReference>
<dbReference type="PANTHER" id="PTHR42648:SF11">
    <property type="entry name" value="TRANSPOSON TY4-P GAG-POL POLYPROTEIN"/>
    <property type="match status" value="1"/>
</dbReference>
<keyword evidence="8" id="KW-0239">DNA-directed DNA polymerase</keyword>
<keyword evidence="3" id="KW-0255">Endonuclease</keyword>
<evidence type="ECO:0000259" key="10">
    <source>
        <dbReference type="Pfam" id="PF13976"/>
    </source>
</evidence>
<gene>
    <name evidence="11" type="ORF">CR513_36690</name>
</gene>
<dbReference type="Proteomes" id="UP000257109">
    <property type="component" value="Unassembled WGS sequence"/>
</dbReference>
<evidence type="ECO:0000256" key="2">
    <source>
        <dbReference type="ARBA" id="ARBA00022723"/>
    </source>
</evidence>
<dbReference type="Gene3D" id="3.30.420.10">
    <property type="entry name" value="Ribonuclease H-like superfamily/Ribonuclease H"/>
    <property type="match status" value="1"/>
</dbReference>
<keyword evidence="7" id="KW-0695">RNA-directed DNA polymerase</keyword>
<evidence type="ECO:0000256" key="1">
    <source>
        <dbReference type="ARBA" id="ARBA00022722"/>
    </source>
</evidence>
<dbReference type="EMBL" id="QJKJ01007621">
    <property type="protein sequence ID" value="RDX82517.1"/>
    <property type="molecule type" value="Genomic_DNA"/>
</dbReference>
<evidence type="ECO:0000256" key="6">
    <source>
        <dbReference type="ARBA" id="ARBA00022908"/>
    </source>
</evidence>
<comment type="caution">
    <text evidence="11">The sequence shown here is derived from an EMBL/GenBank/DDBJ whole genome shotgun (WGS) entry which is preliminary data.</text>
</comment>
<feature type="non-terminal residue" evidence="11">
    <location>
        <position position="1"/>
    </location>
</feature>
<accession>A0A371FVX9</accession>
<keyword evidence="1" id="KW-0540">Nuclease</keyword>
<evidence type="ECO:0000256" key="5">
    <source>
        <dbReference type="ARBA" id="ARBA00022842"/>
    </source>
</evidence>
<sequence length="155" mass="17905">MKTNLLSIDQLLEKGYVMNMKHNMMKVNCLTVVVVDQNWFWHIRFGHLNFRSLSLLKKKGMVHGLPSIEPLKELCEGCLSKQTRSSFKSNIPATKALLEVVYLDMCGPLESASLGGNYYFISFVGDFSRKLWVYLIKRKGKAFEVFKRFKAMVEE</sequence>
<name>A0A371FVX9_MUCPR</name>
<evidence type="ECO:0000256" key="3">
    <source>
        <dbReference type="ARBA" id="ARBA00022759"/>
    </source>
</evidence>
<keyword evidence="12" id="KW-1185">Reference proteome</keyword>
<dbReference type="GO" id="GO:0016787">
    <property type="term" value="F:hydrolase activity"/>
    <property type="evidence" value="ECO:0007669"/>
    <property type="project" value="UniProtKB-KW"/>
</dbReference>
<dbReference type="GO" id="GO:0003676">
    <property type="term" value="F:nucleic acid binding"/>
    <property type="evidence" value="ECO:0007669"/>
    <property type="project" value="InterPro"/>
</dbReference>
<dbReference type="PANTHER" id="PTHR42648">
    <property type="entry name" value="TRANSPOSASE, PUTATIVE-RELATED"/>
    <property type="match status" value="1"/>
</dbReference>
<evidence type="ECO:0000313" key="12">
    <source>
        <dbReference type="Proteomes" id="UP000257109"/>
    </source>
</evidence>
<dbReference type="InterPro" id="IPR012337">
    <property type="entry name" value="RNaseH-like_sf"/>
</dbReference>
<proteinExistence type="predicted"/>
<evidence type="ECO:0000256" key="4">
    <source>
        <dbReference type="ARBA" id="ARBA00022801"/>
    </source>
</evidence>
<keyword evidence="6" id="KW-0229">DNA integration</keyword>
<dbReference type="InterPro" id="IPR036397">
    <property type="entry name" value="RNaseH_sf"/>
</dbReference>
<keyword evidence="8" id="KW-0808">Transferase</keyword>
<dbReference type="GO" id="GO:0015074">
    <property type="term" value="P:DNA integration"/>
    <property type="evidence" value="ECO:0007669"/>
    <property type="project" value="UniProtKB-KW"/>
</dbReference>
<dbReference type="InterPro" id="IPR025724">
    <property type="entry name" value="GAG-pre-integrase_dom"/>
</dbReference>
<dbReference type="GO" id="GO:0003964">
    <property type="term" value="F:RNA-directed DNA polymerase activity"/>
    <property type="evidence" value="ECO:0007669"/>
    <property type="project" value="UniProtKB-KW"/>
</dbReference>
<dbReference type="GO" id="GO:0046872">
    <property type="term" value="F:metal ion binding"/>
    <property type="evidence" value="ECO:0007669"/>
    <property type="project" value="UniProtKB-KW"/>
</dbReference>
<keyword evidence="5" id="KW-0460">Magnesium</keyword>
<keyword evidence="8" id="KW-0548">Nucleotidyltransferase</keyword>
<reference evidence="11" key="1">
    <citation type="submission" date="2018-05" db="EMBL/GenBank/DDBJ databases">
        <title>Draft genome of Mucuna pruriens seed.</title>
        <authorList>
            <person name="Nnadi N.E."/>
            <person name="Vos R."/>
            <person name="Hasami M.H."/>
            <person name="Devisetty U.K."/>
            <person name="Aguiy J.C."/>
        </authorList>
    </citation>
    <scope>NUCLEOTIDE SEQUENCE [LARGE SCALE GENOMIC DNA]</scope>
    <source>
        <strain evidence="11">JCA_2017</strain>
    </source>
</reference>
<evidence type="ECO:0000256" key="7">
    <source>
        <dbReference type="ARBA" id="ARBA00022918"/>
    </source>
</evidence>
<evidence type="ECO:0000256" key="8">
    <source>
        <dbReference type="ARBA" id="ARBA00022932"/>
    </source>
</evidence>
<dbReference type="GO" id="GO:0004519">
    <property type="term" value="F:endonuclease activity"/>
    <property type="evidence" value="ECO:0007669"/>
    <property type="project" value="UniProtKB-KW"/>
</dbReference>
<dbReference type="GO" id="GO:0003887">
    <property type="term" value="F:DNA-directed DNA polymerase activity"/>
    <property type="evidence" value="ECO:0007669"/>
    <property type="project" value="UniProtKB-KW"/>
</dbReference>
<keyword evidence="4" id="KW-0378">Hydrolase</keyword>
<organism evidence="11 12">
    <name type="scientific">Mucuna pruriens</name>
    <name type="common">Velvet bean</name>
    <name type="synonym">Dolichos pruriens</name>
    <dbReference type="NCBI Taxonomy" id="157652"/>
    <lineage>
        <taxon>Eukaryota</taxon>
        <taxon>Viridiplantae</taxon>
        <taxon>Streptophyta</taxon>
        <taxon>Embryophyta</taxon>
        <taxon>Tracheophyta</taxon>
        <taxon>Spermatophyta</taxon>
        <taxon>Magnoliopsida</taxon>
        <taxon>eudicotyledons</taxon>
        <taxon>Gunneridae</taxon>
        <taxon>Pentapetalae</taxon>
        <taxon>rosids</taxon>
        <taxon>fabids</taxon>
        <taxon>Fabales</taxon>
        <taxon>Fabaceae</taxon>
        <taxon>Papilionoideae</taxon>
        <taxon>50 kb inversion clade</taxon>
        <taxon>NPAAA clade</taxon>
        <taxon>indigoferoid/millettioid clade</taxon>
        <taxon>Phaseoleae</taxon>
        <taxon>Mucuna</taxon>
    </lineage>
</organism>
<keyword evidence="9" id="KW-0233">DNA recombination</keyword>
<dbReference type="Pfam" id="PF13976">
    <property type="entry name" value="gag_pre-integrs"/>
    <property type="match status" value="1"/>
</dbReference>